<dbReference type="EMBL" id="JAGDYP010000007">
    <property type="protein sequence ID" value="MBO1884676.1"/>
    <property type="molecule type" value="Genomic_DNA"/>
</dbReference>
<evidence type="ECO:0000313" key="2">
    <source>
        <dbReference type="EMBL" id="MBO1884676.1"/>
    </source>
</evidence>
<accession>A0ABS3PZC7</accession>
<dbReference type="PANTHER" id="PTHR36558:SF1">
    <property type="entry name" value="RESTRICTION ENDONUCLEASE DOMAIN-CONTAINING PROTEIN-RELATED"/>
    <property type="match status" value="1"/>
</dbReference>
<dbReference type="InterPro" id="IPR012296">
    <property type="entry name" value="Nuclease_put_TT1808"/>
</dbReference>
<dbReference type="PANTHER" id="PTHR36558">
    <property type="entry name" value="GLR1098 PROTEIN"/>
    <property type="match status" value="1"/>
</dbReference>
<evidence type="ECO:0000259" key="1">
    <source>
        <dbReference type="Pfam" id="PF05685"/>
    </source>
</evidence>
<feature type="domain" description="Putative restriction endonuclease" evidence="1">
    <location>
        <begin position="26"/>
        <end position="190"/>
    </location>
</feature>
<dbReference type="InterPro" id="IPR008538">
    <property type="entry name" value="Uma2"/>
</dbReference>
<dbReference type="Pfam" id="PF05685">
    <property type="entry name" value="Uma2"/>
    <property type="match status" value="1"/>
</dbReference>
<dbReference type="CDD" id="cd06260">
    <property type="entry name" value="DUF820-like"/>
    <property type="match status" value="1"/>
</dbReference>
<keyword evidence="2" id="KW-0540">Nuclease</keyword>
<dbReference type="RefSeq" id="WP_208059125.1">
    <property type="nucleotide sequence ID" value="NZ_JAGDYP010000007.1"/>
</dbReference>
<dbReference type="InterPro" id="IPR011335">
    <property type="entry name" value="Restrct_endonuc-II-like"/>
</dbReference>
<sequence length="198" mass="22617">MSAVVTNINDLDLVNGIYRYADYLMWKFQERVELLKGKIFKMAAPSPVHQRISGLLFVKFYAYFEGKKCELFHAPFDVRIPRKNEKDEEILTVLQPDICVICDPEKIDSRGCLGAPDLVVEILSPGNSQKELDNKFRIYEEAGVAEYWIVDPEHEAVWVNVLKEGQYVIQKPVAMGKTVTSVKFPDLEISTAEVFAKK</sequence>
<keyword evidence="2" id="KW-0255">Endonuclease</keyword>
<name>A0ABS3PZC7_9FLAO</name>
<dbReference type="SUPFAM" id="SSF52980">
    <property type="entry name" value="Restriction endonuclease-like"/>
    <property type="match status" value="1"/>
</dbReference>
<reference evidence="2 3" key="1">
    <citation type="submission" date="2021-03" db="EMBL/GenBank/DDBJ databases">
        <title>Isolation and description of Capnocytophaga bilenii sp. nov., a novel Capnocytophaga species, isolated from a gingivitis subject.</title>
        <authorList>
            <person name="Antezack A."/>
            <person name="Monnet-Corti V."/>
            <person name="La Scola B."/>
        </authorList>
    </citation>
    <scope>NUCLEOTIDE SEQUENCE [LARGE SCALE GENOMIC DNA]</scope>
    <source>
        <strain evidence="2 3">Marseille-Q4570</strain>
    </source>
</reference>
<evidence type="ECO:0000313" key="3">
    <source>
        <dbReference type="Proteomes" id="UP000681610"/>
    </source>
</evidence>
<protein>
    <submittedName>
        <fullName evidence="2">Uma2 family endonuclease</fullName>
    </submittedName>
</protein>
<proteinExistence type="predicted"/>
<dbReference type="Gene3D" id="3.90.1570.10">
    <property type="entry name" value="tt1808, chain A"/>
    <property type="match status" value="1"/>
</dbReference>
<comment type="caution">
    <text evidence="2">The sequence shown here is derived from an EMBL/GenBank/DDBJ whole genome shotgun (WGS) entry which is preliminary data.</text>
</comment>
<gene>
    <name evidence="2" type="ORF">J4N46_09690</name>
</gene>
<keyword evidence="3" id="KW-1185">Reference proteome</keyword>
<dbReference type="Proteomes" id="UP000681610">
    <property type="component" value="Unassembled WGS sequence"/>
</dbReference>
<organism evidence="2 3">
    <name type="scientific">Capnocytophaga bilenii</name>
    <dbReference type="NCBI Taxonomy" id="2819369"/>
    <lineage>
        <taxon>Bacteria</taxon>
        <taxon>Pseudomonadati</taxon>
        <taxon>Bacteroidota</taxon>
        <taxon>Flavobacteriia</taxon>
        <taxon>Flavobacteriales</taxon>
        <taxon>Flavobacteriaceae</taxon>
        <taxon>Capnocytophaga</taxon>
    </lineage>
</organism>
<keyword evidence="2" id="KW-0378">Hydrolase</keyword>
<dbReference type="GO" id="GO:0004519">
    <property type="term" value="F:endonuclease activity"/>
    <property type="evidence" value="ECO:0007669"/>
    <property type="project" value="UniProtKB-KW"/>
</dbReference>